<feature type="transmembrane region" description="Helical" evidence="7">
    <location>
        <begin position="345"/>
        <end position="365"/>
    </location>
</feature>
<dbReference type="SUPFAM" id="SSF103473">
    <property type="entry name" value="MFS general substrate transporter"/>
    <property type="match status" value="1"/>
</dbReference>
<gene>
    <name evidence="8" type="ORF">D7B24_009102</name>
</gene>
<accession>A0A3M9Y3Y6</accession>
<dbReference type="Pfam" id="PF07690">
    <property type="entry name" value="MFS_1"/>
    <property type="match status" value="1"/>
</dbReference>
<comment type="caution">
    <text evidence="8">The sequence shown here is derived from an EMBL/GenBank/DDBJ whole genome shotgun (WGS) entry which is preliminary data.</text>
</comment>
<keyword evidence="4 7" id="KW-1133">Transmembrane helix</keyword>
<dbReference type="STRING" id="1051616.A0A3M9Y3Y6"/>
<evidence type="ECO:0000256" key="7">
    <source>
        <dbReference type="SAM" id="Phobius"/>
    </source>
</evidence>
<feature type="transmembrane region" description="Helical" evidence="7">
    <location>
        <begin position="238"/>
        <end position="260"/>
    </location>
</feature>
<keyword evidence="3 7" id="KW-0812">Transmembrane</keyword>
<dbReference type="FunFam" id="1.20.1250.20:FF:000057">
    <property type="entry name" value="MFS general substrate transporter"/>
    <property type="match status" value="1"/>
</dbReference>
<keyword evidence="5 7" id="KW-0472">Membrane</keyword>
<dbReference type="Gene3D" id="1.20.1250.20">
    <property type="entry name" value="MFS general substrate transporter like domains"/>
    <property type="match status" value="1"/>
</dbReference>
<dbReference type="GO" id="GO:0022857">
    <property type="term" value="F:transmembrane transporter activity"/>
    <property type="evidence" value="ECO:0007669"/>
    <property type="project" value="InterPro"/>
</dbReference>
<feature type="transmembrane region" description="Helical" evidence="7">
    <location>
        <begin position="372"/>
        <end position="390"/>
    </location>
</feature>
<feature type="region of interest" description="Disordered" evidence="6">
    <location>
        <begin position="1"/>
        <end position="24"/>
    </location>
</feature>
<sequence>MAKQIPMTDSTVKDTTMVAENTGKEDQVDVQLEDKADAREEHFSPRDIQGRFDLLRDLSDAEMEKLNKSVVKKIDWRMMPCITIMFLMNYLDRINVSNARLAGLQEDLHMTDTVWNTGISTFYIGYLVGQLPGNLWLAKANPRWFLPSVMMAWSAATICMPAMKSGAGFAVCRFFIGLAEAPFFPGITLMTSSWYTKAENPMRMAIWHAGNTISNILSGFLAAGILTTMDDIGGLHAWQWFFIIEGAASILVALAAFYLLPDWPHNTRFLSPAEREMAQYRVLCSNGGKDEGIGGTWDGIKEAVMDPFTWFFCLMHFALVTAQAFKDFLPSIVKTFDLGELTTYFIQAPPYAFAYAFACACAWSSGRRQESFWHIVIPIIGSMIGCAVLISTENIGARYFGLFLLISGTYNGLNLQLSWETTVVPAPRSKKAALIAIANCISQCSHWFSPYFWPRAHEPFYRLGGGLVLVGCVLVIVSAGLARWRAQKLNKKLDIAEGWSEHSGVERGWRFVY</sequence>
<keyword evidence="2" id="KW-0813">Transport</keyword>
<dbReference type="PANTHER" id="PTHR43791">
    <property type="entry name" value="PERMEASE-RELATED"/>
    <property type="match status" value="1"/>
</dbReference>
<evidence type="ECO:0008006" key="10">
    <source>
        <dbReference type="Google" id="ProtNLM"/>
    </source>
</evidence>
<evidence type="ECO:0000256" key="4">
    <source>
        <dbReference type="ARBA" id="ARBA00022989"/>
    </source>
</evidence>
<dbReference type="FunFam" id="1.20.1250.20:FF:000013">
    <property type="entry name" value="MFS general substrate transporter"/>
    <property type="match status" value="1"/>
</dbReference>
<evidence type="ECO:0000313" key="8">
    <source>
        <dbReference type="EMBL" id="RNJ55001.1"/>
    </source>
</evidence>
<evidence type="ECO:0000256" key="5">
    <source>
        <dbReference type="ARBA" id="ARBA00023136"/>
    </source>
</evidence>
<dbReference type="AlphaFoldDB" id="A0A3M9Y3Y6"/>
<organism evidence="8 9">
    <name type="scientific">Verticillium nonalfalfae</name>
    <dbReference type="NCBI Taxonomy" id="1051616"/>
    <lineage>
        <taxon>Eukaryota</taxon>
        <taxon>Fungi</taxon>
        <taxon>Dikarya</taxon>
        <taxon>Ascomycota</taxon>
        <taxon>Pezizomycotina</taxon>
        <taxon>Sordariomycetes</taxon>
        <taxon>Hypocreomycetidae</taxon>
        <taxon>Glomerellales</taxon>
        <taxon>Plectosphaerellaceae</taxon>
        <taxon>Verticillium</taxon>
    </lineage>
</organism>
<feature type="transmembrane region" description="Helical" evidence="7">
    <location>
        <begin position="207"/>
        <end position="226"/>
    </location>
</feature>
<evidence type="ECO:0000256" key="6">
    <source>
        <dbReference type="SAM" id="MobiDB-lite"/>
    </source>
</evidence>
<dbReference type="Proteomes" id="UP000267145">
    <property type="component" value="Unassembled WGS sequence"/>
</dbReference>
<protein>
    <recommendedName>
        <fullName evidence="10">Major facilitator superfamily (MFS) profile domain-containing protein</fullName>
    </recommendedName>
</protein>
<evidence type="ECO:0000256" key="2">
    <source>
        <dbReference type="ARBA" id="ARBA00022448"/>
    </source>
</evidence>
<dbReference type="RefSeq" id="XP_028493159.1">
    <property type="nucleotide sequence ID" value="XM_028643180.1"/>
</dbReference>
<dbReference type="PANTHER" id="PTHR43791:SF13">
    <property type="entry name" value="MAJOR FACILITATOR SUPERFAMILY (MFS) PROFILE DOMAIN-CONTAINING PROTEIN"/>
    <property type="match status" value="1"/>
</dbReference>
<dbReference type="GeneID" id="39612791"/>
<evidence type="ECO:0000313" key="9">
    <source>
        <dbReference type="Proteomes" id="UP000267145"/>
    </source>
</evidence>
<keyword evidence="9" id="KW-1185">Reference proteome</keyword>
<dbReference type="InterPro" id="IPR011701">
    <property type="entry name" value="MFS"/>
</dbReference>
<dbReference type="GO" id="GO:0016020">
    <property type="term" value="C:membrane"/>
    <property type="evidence" value="ECO:0007669"/>
    <property type="project" value="UniProtKB-SubCell"/>
</dbReference>
<feature type="transmembrane region" description="Helical" evidence="7">
    <location>
        <begin position="459"/>
        <end position="482"/>
    </location>
</feature>
<proteinExistence type="predicted"/>
<reference evidence="8 9" key="1">
    <citation type="submission" date="2018-10" db="EMBL/GenBank/DDBJ databases">
        <title>Genome sequence of Verticillium nonalfalfae VnAa140.</title>
        <authorList>
            <person name="Stajich J.E."/>
            <person name="Kasson M.T."/>
        </authorList>
    </citation>
    <scope>NUCLEOTIDE SEQUENCE [LARGE SCALE GENOMIC DNA]</scope>
    <source>
        <strain evidence="8 9">VnAa140</strain>
    </source>
</reference>
<name>A0A3M9Y3Y6_9PEZI</name>
<comment type="subcellular location">
    <subcellularLocation>
        <location evidence="1">Membrane</location>
        <topology evidence="1">Multi-pass membrane protein</topology>
    </subcellularLocation>
</comment>
<feature type="transmembrane region" description="Helical" evidence="7">
    <location>
        <begin position="175"/>
        <end position="195"/>
    </location>
</feature>
<evidence type="ECO:0000256" key="3">
    <source>
        <dbReference type="ARBA" id="ARBA00022692"/>
    </source>
</evidence>
<dbReference type="InterPro" id="IPR036259">
    <property type="entry name" value="MFS_trans_sf"/>
</dbReference>
<dbReference type="EMBL" id="RBVV01000088">
    <property type="protein sequence ID" value="RNJ55001.1"/>
    <property type="molecule type" value="Genomic_DNA"/>
</dbReference>
<evidence type="ECO:0000256" key="1">
    <source>
        <dbReference type="ARBA" id="ARBA00004141"/>
    </source>
</evidence>